<evidence type="ECO:0000313" key="3">
    <source>
        <dbReference type="Proteomes" id="UP001386955"/>
    </source>
</evidence>
<evidence type="ECO:0000313" key="2">
    <source>
        <dbReference type="EMBL" id="KAK7375860.1"/>
    </source>
</evidence>
<comment type="caution">
    <text evidence="2">The sequence shown here is derived from an EMBL/GenBank/DDBJ whole genome shotgun (WGS) entry which is preliminary data.</text>
</comment>
<organism evidence="2 3">
    <name type="scientific">Psophocarpus tetragonolobus</name>
    <name type="common">Winged bean</name>
    <name type="synonym">Dolichos tetragonolobus</name>
    <dbReference type="NCBI Taxonomy" id="3891"/>
    <lineage>
        <taxon>Eukaryota</taxon>
        <taxon>Viridiplantae</taxon>
        <taxon>Streptophyta</taxon>
        <taxon>Embryophyta</taxon>
        <taxon>Tracheophyta</taxon>
        <taxon>Spermatophyta</taxon>
        <taxon>Magnoliopsida</taxon>
        <taxon>eudicotyledons</taxon>
        <taxon>Gunneridae</taxon>
        <taxon>Pentapetalae</taxon>
        <taxon>rosids</taxon>
        <taxon>fabids</taxon>
        <taxon>Fabales</taxon>
        <taxon>Fabaceae</taxon>
        <taxon>Papilionoideae</taxon>
        <taxon>50 kb inversion clade</taxon>
        <taxon>NPAAA clade</taxon>
        <taxon>indigoferoid/millettioid clade</taxon>
        <taxon>Phaseoleae</taxon>
        <taxon>Psophocarpus</taxon>
    </lineage>
</organism>
<protein>
    <submittedName>
        <fullName evidence="2">Uncharacterized protein</fullName>
    </submittedName>
</protein>
<gene>
    <name evidence="2" type="ORF">VNO78_35173</name>
</gene>
<reference evidence="2 3" key="1">
    <citation type="submission" date="2024-01" db="EMBL/GenBank/DDBJ databases">
        <title>The genomes of 5 underutilized Papilionoideae crops provide insights into root nodulation and disease resistanc.</title>
        <authorList>
            <person name="Jiang F."/>
        </authorList>
    </citation>
    <scope>NUCLEOTIDE SEQUENCE [LARGE SCALE GENOMIC DNA]</scope>
    <source>
        <strain evidence="2">DUOXIRENSHENG_FW03</strain>
        <tissue evidence="2">Leaves</tissue>
    </source>
</reference>
<dbReference type="AlphaFoldDB" id="A0AAN9RGW2"/>
<keyword evidence="3" id="KW-1185">Reference proteome</keyword>
<evidence type="ECO:0000256" key="1">
    <source>
        <dbReference type="SAM" id="SignalP"/>
    </source>
</evidence>
<feature type="chain" id="PRO_5042847375" evidence="1">
    <location>
        <begin position="19"/>
        <end position="87"/>
    </location>
</feature>
<feature type="signal peptide" evidence="1">
    <location>
        <begin position="1"/>
        <end position="18"/>
    </location>
</feature>
<name>A0AAN9RGW2_PSOTE</name>
<sequence length="87" mass="10063">MVSYLILSFTLLVSLAQGTMLYGEPGLHKPRNNGSRFRAMKKIKIRLINRTDQLTYMDGEIKKPALERVQPLDHRDSLRLTTSFTRN</sequence>
<dbReference type="EMBL" id="JAYMYS010000040">
    <property type="protein sequence ID" value="KAK7375860.1"/>
    <property type="molecule type" value="Genomic_DNA"/>
</dbReference>
<keyword evidence="1" id="KW-0732">Signal</keyword>
<dbReference type="Proteomes" id="UP001386955">
    <property type="component" value="Unassembled WGS sequence"/>
</dbReference>
<accession>A0AAN9RGW2</accession>
<proteinExistence type="predicted"/>